<dbReference type="CDD" id="cd05917">
    <property type="entry name" value="FACL_like_2"/>
    <property type="match status" value="1"/>
</dbReference>
<evidence type="ECO:0000259" key="3">
    <source>
        <dbReference type="Pfam" id="PF00501"/>
    </source>
</evidence>
<dbReference type="EMBL" id="WTVR01000017">
    <property type="protein sequence ID" value="NMF88876.1"/>
    <property type="molecule type" value="Genomic_DNA"/>
</dbReference>
<evidence type="ECO:0000259" key="4">
    <source>
        <dbReference type="Pfam" id="PF13193"/>
    </source>
</evidence>
<dbReference type="PANTHER" id="PTHR43201">
    <property type="entry name" value="ACYL-COA SYNTHETASE"/>
    <property type="match status" value="1"/>
</dbReference>
<dbReference type="NCBIfam" id="NF009233">
    <property type="entry name" value="PRK12583.1"/>
    <property type="match status" value="1"/>
</dbReference>
<dbReference type="SUPFAM" id="SSF56801">
    <property type="entry name" value="Acetyl-CoA synthetase-like"/>
    <property type="match status" value="1"/>
</dbReference>
<dbReference type="Gene3D" id="3.40.50.12780">
    <property type="entry name" value="N-terminal domain of ligase-like"/>
    <property type="match status" value="1"/>
</dbReference>
<evidence type="ECO:0000313" key="5">
    <source>
        <dbReference type="EMBL" id="NMF88876.1"/>
    </source>
</evidence>
<dbReference type="PROSITE" id="PS00455">
    <property type="entry name" value="AMP_BINDING"/>
    <property type="match status" value="1"/>
</dbReference>
<evidence type="ECO:0000256" key="1">
    <source>
        <dbReference type="ARBA" id="ARBA00006432"/>
    </source>
</evidence>
<comment type="similarity">
    <text evidence="1">Belongs to the ATP-dependent AMP-binding enzyme family.</text>
</comment>
<dbReference type="InterPro" id="IPR000873">
    <property type="entry name" value="AMP-dep_synth/lig_dom"/>
</dbReference>
<organism evidence="5 6">
    <name type="scientific">Aromatoleum petrolei</name>
    <dbReference type="NCBI Taxonomy" id="76116"/>
    <lineage>
        <taxon>Bacteria</taxon>
        <taxon>Pseudomonadati</taxon>
        <taxon>Pseudomonadota</taxon>
        <taxon>Betaproteobacteria</taxon>
        <taxon>Rhodocyclales</taxon>
        <taxon>Rhodocyclaceae</taxon>
        <taxon>Aromatoleum</taxon>
    </lineage>
</organism>
<evidence type="ECO:0000313" key="6">
    <source>
        <dbReference type="Proteomes" id="UP000652074"/>
    </source>
</evidence>
<dbReference type="Pfam" id="PF13193">
    <property type="entry name" value="AMP-binding_C"/>
    <property type="match status" value="1"/>
</dbReference>
<evidence type="ECO:0000256" key="2">
    <source>
        <dbReference type="ARBA" id="ARBA00022598"/>
    </source>
</evidence>
<dbReference type="Pfam" id="PF00501">
    <property type="entry name" value="AMP-binding"/>
    <property type="match status" value="1"/>
</dbReference>
<keyword evidence="6" id="KW-1185">Reference proteome</keyword>
<feature type="domain" description="AMP-dependent synthetase/ligase" evidence="3">
    <location>
        <begin position="24"/>
        <end position="414"/>
    </location>
</feature>
<feature type="domain" description="AMP-binding enzyme C-terminal" evidence="4">
    <location>
        <begin position="465"/>
        <end position="540"/>
    </location>
</feature>
<gene>
    <name evidence="5" type="ORF">GPA26_10370</name>
</gene>
<sequence>MTQLSYVHGASEKRLIGQTIGRFFDEACARHAAREALVVRHQNVRLTYAALKQRVDALACSFMRLGLKRGERIGIWSQNNVEWALTQFATAKAGLVLVNINPAYRRAELEYALNKVGCRALVMSPAFKSSNYLEMLGDLAPELAQSEAGKLRAAKLPTLEIIIRMGTDRTHGMLNFDDLLHAPTGDELDALEALGDELQFDDPINIQFTSGTTGQPKGATLSHHNILNNGFFVGEAIRLVEGDRLCIPVPLYHCFGMVMGNLGCLTHGATMIYPAEAFEPLAVLETLAEERCTANYGVPTMFIAMLDHPRFAEFDLSRLRTGIMAGSPCPIEVMKRVIDKMNMREVTIAYGMTETSPVSFQSGTDDPLDRRVSTVGRVQPHLEVKIVDNEGRIVPRGTPGELCTRGYSVMLGYWEDEAKTREAIDAGGWMHTGDLATIDDEGFCNIVGRIKDMVIRGGENLYPREIEEFLYRHPKILDVQVVGVPDQKYGEELCAWVIVREGQTLTETEVRDFCQGQIAHYKVPRYIRFVDSFPMTVTGKIQKFQIREQMKRELGLAEAQTA</sequence>
<proteinExistence type="inferred from homology"/>
<name>A0ABX1MQ91_9RHOO</name>
<dbReference type="InterPro" id="IPR045851">
    <property type="entry name" value="AMP-bd_C_sf"/>
</dbReference>
<dbReference type="InterPro" id="IPR042099">
    <property type="entry name" value="ANL_N_sf"/>
</dbReference>
<dbReference type="InterPro" id="IPR020845">
    <property type="entry name" value="AMP-binding_CS"/>
</dbReference>
<dbReference type="PANTHER" id="PTHR43201:SF5">
    <property type="entry name" value="MEDIUM-CHAIN ACYL-COA LIGASE ACSF2, MITOCHONDRIAL"/>
    <property type="match status" value="1"/>
</dbReference>
<dbReference type="Gene3D" id="3.30.300.30">
    <property type="match status" value="1"/>
</dbReference>
<protein>
    <submittedName>
        <fullName evidence="5">AMP-binding protein</fullName>
    </submittedName>
</protein>
<reference evidence="5 6" key="1">
    <citation type="submission" date="2019-12" db="EMBL/GenBank/DDBJ databases">
        <title>Comparative genomics gives insights into the taxonomy of the Azoarcus-Aromatoleum group and reveals separate origins of nif in the plant-associated Azoarcus and non-plant-associated Aromatoleum sub-groups.</title>
        <authorList>
            <person name="Lafos M."/>
            <person name="Maluk M."/>
            <person name="Batista M."/>
            <person name="Junghare M."/>
            <person name="Carmona M."/>
            <person name="Faoro H."/>
            <person name="Cruz L.M."/>
            <person name="Battistoni F."/>
            <person name="De Souza E."/>
            <person name="Pedrosa F."/>
            <person name="Chen W.-M."/>
            <person name="Poole P.S."/>
            <person name="Dixon R.A."/>
            <person name="James E.K."/>
        </authorList>
    </citation>
    <scope>NUCLEOTIDE SEQUENCE [LARGE SCALE GENOMIC DNA]</scope>
    <source>
        <strain evidence="5 6">ToN1</strain>
    </source>
</reference>
<accession>A0ABX1MQ91</accession>
<dbReference type="InterPro" id="IPR025110">
    <property type="entry name" value="AMP-bd_C"/>
</dbReference>
<dbReference type="Proteomes" id="UP000652074">
    <property type="component" value="Unassembled WGS sequence"/>
</dbReference>
<comment type="caution">
    <text evidence="5">The sequence shown here is derived from an EMBL/GenBank/DDBJ whole genome shotgun (WGS) entry which is preliminary data.</text>
</comment>
<dbReference type="RefSeq" id="WP_169206263.1">
    <property type="nucleotide sequence ID" value="NZ_CP059560.1"/>
</dbReference>
<keyword evidence="2" id="KW-0436">Ligase</keyword>